<dbReference type="PRINTS" id="PR00344">
    <property type="entry name" value="BCTRLSENSOR"/>
</dbReference>
<dbReference type="GO" id="GO:0005524">
    <property type="term" value="F:ATP binding"/>
    <property type="evidence" value="ECO:0007669"/>
    <property type="project" value="UniProtKB-KW"/>
</dbReference>
<feature type="domain" description="Histidine kinase" evidence="12">
    <location>
        <begin position="285"/>
        <end position="500"/>
    </location>
</feature>
<dbReference type="EMBL" id="DTQM01000203">
    <property type="protein sequence ID" value="HGC43640.1"/>
    <property type="molecule type" value="Genomic_DNA"/>
</dbReference>
<dbReference type="Pfam" id="PF00512">
    <property type="entry name" value="HisKA"/>
    <property type="match status" value="1"/>
</dbReference>
<dbReference type="InterPro" id="IPR036097">
    <property type="entry name" value="HisK_dim/P_sf"/>
</dbReference>
<dbReference type="PROSITE" id="PS50109">
    <property type="entry name" value="HIS_KIN"/>
    <property type="match status" value="1"/>
</dbReference>
<feature type="coiled-coil region" evidence="10">
    <location>
        <begin position="242"/>
        <end position="276"/>
    </location>
</feature>
<comment type="caution">
    <text evidence="13">The sequence shown here is derived from an EMBL/GenBank/DDBJ whole genome shotgun (WGS) entry which is preliminary data.</text>
</comment>
<evidence type="ECO:0000256" key="5">
    <source>
        <dbReference type="ARBA" id="ARBA00022553"/>
    </source>
</evidence>
<dbReference type="InterPro" id="IPR004358">
    <property type="entry name" value="Sig_transdc_His_kin-like_C"/>
</dbReference>
<dbReference type="InterPro" id="IPR005467">
    <property type="entry name" value="His_kinase_dom"/>
</dbReference>
<dbReference type="GO" id="GO:0000155">
    <property type="term" value="F:phosphorelay sensor kinase activity"/>
    <property type="evidence" value="ECO:0007669"/>
    <property type="project" value="InterPro"/>
</dbReference>
<evidence type="ECO:0000256" key="8">
    <source>
        <dbReference type="ARBA" id="ARBA00022777"/>
    </source>
</evidence>
<dbReference type="EC" id="2.7.13.3" evidence="3"/>
<dbReference type="InterPro" id="IPR036890">
    <property type="entry name" value="HATPase_C_sf"/>
</dbReference>
<keyword evidence="9" id="KW-0067">ATP-binding</keyword>
<dbReference type="GO" id="GO:0005886">
    <property type="term" value="C:plasma membrane"/>
    <property type="evidence" value="ECO:0007669"/>
    <property type="project" value="UniProtKB-SubCell"/>
</dbReference>
<gene>
    <name evidence="13" type="ORF">ENY07_10540</name>
</gene>
<dbReference type="InterPro" id="IPR003661">
    <property type="entry name" value="HisK_dim/P_dom"/>
</dbReference>
<keyword evidence="5" id="KW-0597">Phosphoprotein</keyword>
<evidence type="ECO:0000256" key="3">
    <source>
        <dbReference type="ARBA" id="ARBA00012438"/>
    </source>
</evidence>
<comment type="catalytic activity">
    <reaction evidence="1">
        <text>ATP + protein L-histidine = ADP + protein N-phospho-L-histidine.</text>
        <dbReference type="EC" id="2.7.13.3"/>
    </reaction>
</comment>
<dbReference type="SMART" id="SM00387">
    <property type="entry name" value="HATPase_c"/>
    <property type="match status" value="1"/>
</dbReference>
<proteinExistence type="predicted"/>
<keyword evidence="8 13" id="KW-0418">Kinase</keyword>
<dbReference type="InterPro" id="IPR050980">
    <property type="entry name" value="2C_sensor_his_kinase"/>
</dbReference>
<keyword evidence="10" id="KW-0175">Coiled coil</keyword>
<evidence type="ECO:0000256" key="10">
    <source>
        <dbReference type="SAM" id="Coils"/>
    </source>
</evidence>
<feature type="transmembrane region" description="Helical" evidence="11">
    <location>
        <begin position="12"/>
        <end position="32"/>
    </location>
</feature>
<dbReference type="Gene3D" id="1.10.287.130">
    <property type="match status" value="1"/>
</dbReference>
<evidence type="ECO:0000256" key="4">
    <source>
        <dbReference type="ARBA" id="ARBA00022475"/>
    </source>
</evidence>
<dbReference type="InterPro" id="IPR003594">
    <property type="entry name" value="HATPase_dom"/>
</dbReference>
<dbReference type="SUPFAM" id="SSF47384">
    <property type="entry name" value="Homodimeric domain of signal transducing histidine kinase"/>
    <property type="match status" value="1"/>
</dbReference>
<evidence type="ECO:0000259" key="12">
    <source>
        <dbReference type="PROSITE" id="PS50109"/>
    </source>
</evidence>
<keyword evidence="4" id="KW-1003">Cell membrane</keyword>
<accession>A0A8J4HB60</accession>
<feature type="transmembrane region" description="Helical" evidence="11">
    <location>
        <begin position="187"/>
        <end position="206"/>
    </location>
</feature>
<evidence type="ECO:0000256" key="11">
    <source>
        <dbReference type="SAM" id="Phobius"/>
    </source>
</evidence>
<dbReference type="PANTHER" id="PTHR44936:SF10">
    <property type="entry name" value="SENSOR PROTEIN RSTB"/>
    <property type="match status" value="1"/>
</dbReference>
<keyword evidence="11" id="KW-0812">Transmembrane</keyword>
<reference evidence="13" key="1">
    <citation type="journal article" date="2020" name="mSystems">
        <title>Genome- and Community-Level Interaction Insights into Carbon Utilization and Element Cycling Functions of Hydrothermarchaeota in Hydrothermal Sediment.</title>
        <authorList>
            <person name="Zhou Z."/>
            <person name="Liu Y."/>
            <person name="Xu W."/>
            <person name="Pan J."/>
            <person name="Luo Z.H."/>
            <person name="Li M."/>
        </authorList>
    </citation>
    <scope>NUCLEOTIDE SEQUENCE</scope>
    <source>
        <strain evidence="13">SpSt-997</strain>
    </source>
</reference>
<evidence type="ECO:0000256" key="1">
    <source>
        <dbReference type="ARBA" id="ARBA00000085"/>
    </source>
</evidence>
<keyword evidence="7" id="KW-0547">Nucleotide-binding</keyword>
<feature type="transmembrane region" description="Helical" evidence="11">
    <location>
        <begin position="154"/>
        <end position="175"/>
    </location>
</feature>
<dbReference type="SUPFAM" id="SSF55874">
    <property type="entry name" value="ATPase domain of HSP90 chaperone/DNA topoisomerase II/histidine kinase"/>
    <property type="match status" value="1"/>
</dbReference>
<dbReference type="CDD" id="cd00082">
    <property type="entry name" value="HisKA"/>
    <property type="match status" value="1"/>
</dbReference>
<dbReference type="Pfam" id="PF02518">
    <property type="entry name" value="HATPase_c"/>
    <property type="match status" value="1"/>
</dbReference>
<evidence type="ECO:0000256" key="9">
    <source>
        <dbReference type="ARBA" id="ARBA00022840"/>
    </source>
</evidence>
<dbReference type="PANTHER" id="PTHR44936">
    <property type="entry name" value="SENSOR PROTEIN CREC"/>
    <property type="match status" value="1"/>
</dbReference>
<dbReference type="CDD" id="cd00075">
    <property type="entry name" value="HATPase"/>
    <property type="match status" value="1"/>
</dbReference>
<keyword evidence="11" id="KW-1133">Transmembrane helix</keyword>
<dbReference type="Gene3D" id="3.30.565.10">
    <property type="entry name" value="Histidine kinase-like ATPase, C-terminal domain"/>
    <property type="match status" value="1"/>
</dbReference>
<protein>
    <recommendedName>
        <fullName evidence="3">histidine kinase</fullName>
        <ecNumber evidence="3">2.7.13.3</ecNumber>
    </recommendedName>
</protein>
<keyword evidence="6" id="KW-0808">Transferase</keyword>
<evidence type="ECO:0000256" key="7">
    <source>
        <dbReference type="ARBA" id="ARBA00022741"/>
    </source>
</evidence>
<organism evidence="13">
    <name type="scientific">Acidicaldus sp</name>
    <dbReference type="NCBI Taxonomy" id="1872105"/>
    <lineage>
        <taxon>Bacteria</taxon>
        <taxon>Pseudomonadati</taxon>
        <taxon>Pseudomonadota</taxon>
        <taxon>Alphaproteobacteria</taxon>
        <taxon>Acetobacterales</taxon>
        <taxon>Acetobacteraceae</taxon>
        <taxon>Acidicaldus</taxon>
    </lineage>
</organism>
<name>A0A8J4HB60_9PROT</name>
<dbReference type="AlphaFoldDB" id="A0A8J4HB60"/>
<sequence>MGGARSLRARLLLLWLLSLAAAAGVAALILALDRASTAARTAEAEVTLARAAERLAGAYDFYAAGLARAPDDPRFVRGLGAVVRAALAGAEGVEGGIWQEQRGSLAYAFPTYEGSGVKSDLPAAESATIAAINAEARQERAPVARRERGKRQTLLLYARPLTAAAAIPGASVWVMTRVEASPAVSRLQTGLVALLMLVLLLSLWLWRLARGWGRHIGAIEAALRAHDIADLPALPATGEHDLDRILVALNEAGHRLAQARQEADKLSRKAAEAERLAALGRVAAGIAHEIRNPLAAMRLKAENALAAAPAPEAARARQALAAILVQIARLDHLVGEILSLTQRPTPRPEPVDVPRLLAALVAEHGDLAVRAGVRLSHQGPALRAVFDPALTRRALTALIDNALRHTPPGGKVSLRADREGDTLVIRVADTGPGIAEDLRARLFEPFVTGRPDGTGLGLAIAREMAAAQAGSLHLLDPGGQAEGGEGRVGAVFALVLPWQDPQSWPSS</sequence>
<evidence type="ECO:0000313" key="13">
    <source>
        <dbReference type="EMBL" id="HGC43640.1"/>
    </source>
</evidence>
<evidence type="ECO:0000256" key="6">
    <source>
        <dbReference type="ARBA" id="ARBA00022679"/>
    </source>
</evidence>
<keyword evidence="11" id="KW-0472">Membrane</keyword>
<dbReference type="SMART" id="SM00388">
    <property type="entry name" value="HisKA"/>
    <property type="match status" value="1"/>
</dbReference>
<comment type="subcellular location">
    <subcellularLocation>
        <location evidence="2">Cell membrane</location>
        <topology evidence="2">Multi-pass membrane protein</topology>
    </subcellularLocation>
</comment>
<evidence type="ECO:0000256" key="2">
    <source>
        <dbReference type="ARBA" id="ARBA00004651"/>
    </source>
</evidence>